<dbReference type="KEGG" id="rpne:NCTC8284_01841"/>
<proteinExistence type="predicted"/>
<evidence type="ECO:0000313" key="1">
    <source>
        <dbReference type="EMBL" id="VEH66668.1"/>
    </source>
</evidence>
<dbReference type="AlphaFoldDB" id="A0A448MNC5"/>
<gene>
    <name evidence="1" type="ORF">NCTC8284_01841</name>
</gene>
<dbReference type="Pfam" id="PF06892">
    <property type="entry name" value="Phage_CP76"/>
    <property type="match status" value="1"/>
</dbReference>
<name>A0A448MNC5_9PAST</name>
<dbReference type="EMBL" id="LR134405">
    <property type="protein sequence ID" value="VEH66668.1"/>
    <property type="molecule type" value="Genomic_DNA"/>
</dbReference>
<evidence type="ECO:0000313" key="2">
    <source>
        <dbReference type="Proteomes" id="UP000278733"/>
    </source>
</evidence>
<dbReference type="GO" id="GO:0003677">
    <property type="term" value="F:DNA binding"/>
    <property type="evidence" value="ECO:0007669"/>
    <property type="project" value="InterPro"/>
</dbReference>
<dbReference type="InterPro" id="IPR009679">
    <property type="entry name" value="Phage_186_CII-like"/>
</dbReference>
<dbReference type="Proteomes" id="UP000278733">
    <property type="component" value="Chromosome"/>
</dbReference>
<organism evidence="1 2">
    <name type="scientific">Rodentibacter pneumotropicus</name>
    <dbReference type="NCBI Taxonomy" id="758"/>
    <lineage>
        <taxon>Bacteria</taxon>
        <taxon>Pseudomonadati</taxon>
        <taxon>Pseudomonadota</taxon>
        <taxon>Gammaproteobacteria</taxon>
        <taxon>Pasteurellales</taxon>
        <taxon>Pasteurellaceae</taxon>
        <taxon>Rodentibacter</taxon>
    </lineage>
</organism>
<protein>
    <submittedName>
        <fullName evidence="1">Uncharacterized protein</fullName>
    </submittedName>
</protein>
<sequence length="135" mass="15131">MQQKPFSYIQKALHTQAKGHRAISNLAVEIGKNPTQLAAELDPTNERNKLGFLDAVYFIVQMDAKNIVEMLARTVDCTLLPMPECKRNTVDQLREVLSLSAQAGKLCGKYSRSISPDSELGENLSQKKKASYWTF</sequence>
<accession>A0A448MNC5</accession>
<reference evidence="1 2" key="1">
    <citation type="submission" date="2018-12" db="EMBL/GenBank/DDBJ databases">
        <authorList>
            <consortium name="Pathogen Informatics"/>
        </authorList>
    </citation>
    <scope>NUCLEOTIDE SEQUENCE [LARGE SCALE GENOMIC DNA]</scope>
    <source>
        <strain evidence="1 2">NCTC8284</strain>
    </source>
</reference>